<name>A0ABS8Y465_DATST</name>
<organism evidence="1 2">
    <name type="scientific">Datura stramonium</name>
    <name type="common">Jimsonweed</name>
    <name type="synonym">Common thornapple</name>
    <dbReference type="NCBI Taxonomy" id="4076"/>
    <lineage>
        <taxon>Eukaryota</taxon>
        <taxon>Viridiplantae</taxon>
        <taxon>Streptophyta</taxon>
        <taxon>Embryophyta</taxon>
        <taxon>Tracheophyta</taxon>
        <taxon>Spermatophyta</taxon>
        <taxon>Magnoliopsida</taxon>
        <taxon>eudicotyledons</taxon>
        <taxon>Gunneridae</taxon>
        <taxon>Pentapetalae</taxon>
        <taxon>asterids</taxon>
        <taxon>lamiids</taxon>
        <taxon>Solanales</taxon>
        <taxon>Solanaceae</taxon>
        <taxon>Solanoideae</taxon>
        <taxon>Datureae</taxon>
        <taxon>Datura</taxon>
    </lineage>
</organism>
<accession>A0ABS8Y465</accession>
<dbReference type="Proteomes" id="UP000823775">
    <property type="component" value="Unassembled WGS sequence"/>
</dbReference>
<evidence type="ECO:0000313" key="1">
    <source>
        <dbReference type="EMBL" id="MCE5165882.1"/>
    </source>
</evidence>
<gene>
    <name evidence="1" type="ORF">HAX54_012838</name>
</gene>
<keyword evidence="2" id="KW-1185">Reference proteome</keyword>
<evidence type="ECO:0000313" key="2">
    <source>
        <dbReference type="Proteomes" id="UP000823775"/>
    </source>
</evidence>
<sequence>MEIEIATKGLKRLRKGTKGDSSSVAKASPSKRFGAQTLEPHGFTWFNTQKEAKYAPKNWIDEGRIVLEFPTIRDKLYELGVGYIFAELDECNLTLVREFYSNWDTSFGESTEVKITAKSVTLYVVSTHPRWARDHKDTQSTLVFSY</sequence>
<reference evidence="1 2" key="1">
    <citation type="journal article" date="2021" name="BMC Genomics">
        <title>Datura genome reveals duplications of psychoactive alkaloid biosynthetic genes and high mutation rate following tissue culture.</title>
        <authorList>
            <person name="Rajewski A."/>
            <person name="Carter-House D."/>
            <person name="Stajich J."/>
            <person name="Litt A."/>
        </authorList>
    </citation>
    <scope>NUCLEOTIDE SEQUENCE [LARGE SCALE GENOMIC DNA]</scope>
    <source>
        <strain evidence="1">AR-01</strain>
    </source>
</reference>
<proteinExistence type="predicted"/>
<dbReference type="EMBL" id="JACEIK010017564">
    <property type="protein sequence ID" value="MCE5165882.1"/>
    <property type="molecule type" value="Genomic_DNA"/>
</dbReference>
<comment type="caution">
    <text evidence="1">The sequence shown here is derived from an EMBL/GenBank/DDBJ whole genome shotgun (WGS) entry which is preliminary data.</text>
</comment>
<protein>
    <submittedName>
        <fullName evidence="1">Uncharacterized protein</fullName>
    </submittedName>
</protein>